<feature type="transmembrane region" description="Helical" evidence="1">
    <location>
        <begin position="37"/>
        <end position="58"/>
    </location>
</feature>
<protein>
    <submittedName>
        <fullName evidence="3">Uncharacterized protein</fullName>
    </submittedName>
</protein>
<evidence type="ECO:0000256" key="2">
    <source>
        <dbReference type="SAM" id="SignalP"/>
    </source>
</evidence>
<proteinExistence type="predicted"/>
<accession>A0A4Q7LX70</accession>
<evidence type="ECO:0000256" key="1">
    <source>
        <dbReference type="SAM" id="Phobius"/>
    </source>
</evidence>
<organism evidence="3 4">
    <name type="scientific">Microcella putealis</name>
    <dbReference type="NCBI Taxonomy" id="337005"/>
    <lineage>
        <taxon>Bacteria</taxon>
        <taxon>Bacillati</taxon>
        <taxon>Actinomycetota</taxon>
        <taxon>Actinomycetes</taxon>
        <taxon>Micrococcales</taxon>
        <taxon>Microbacteriaceae</taxon>
        <taxon>Microcella</taxon>
    </lineage>
</organism>
<dbReference type="OrthoDB" id="5125810at2"/>
<evidence type="ECO:0000313" key="3">
    <source>
        <dbReference type="EMBL" id="RZS59281.1"/>
    </source>
</evidence>
<keyword evidence="1" id="KW-0472">Membrane</keyword>
<dbReference type="Proteomes" id="UP000293519">
    <property type="component" value="Unassembled WGS sequence"/>
</dbReference>
<gene>
    <name evidence="3" type="ORF">EV141_0501</name>
</gene>
<keyword evidence="4" id="KW-1185">Reference proteome</keyword>
<dbReference type="RefSeq" id="WP_130484381.1">
    <property type="nucleotide sequence ID" value="NZ_SGWW01000001.1"/>
</dbReference>
<feature type="chain" id="PRO_5039519780" evidence="2">
    <location>
        <begin position="26"/>
        <end position="61"/>
    </location>
</feature>
<sequence length="61" mass="6599">MEITMKKLPAIAAIALFLASFPMFAYSFAVPEAVAPYLFFAGILAVTGSLMIPVTFLGRRD</sequence>
<dbReference type="AlphaFoldDB" id="A0A4Q7LX70"/>
<comment type="caution">
    <text evidence="3">The sequence shown here is derived from an EMBL/GenBank/DDBJ whole genome shotgun (WGS) entry which is preliminary data.</text>
</comment>
<keyword evidence="1" id="KW-1133">Transmembrane helix</keyword>
<feature type="signal peptide" evidence="2">
    <location>
        <begin position="1"/>
        <end position="25"/>
    </location>
</feature>
<reference evidence="3 4" key="1">
    <citation type="journal article" date="2015" name="Stand. Genomic Sci.">
        <title>Genomic Encyclopedia of Bacterial and Archaeal Type Strains, Phase III: the genomes of soil and plant-associated and newly described type strains.</title>
        <authorList>
            <person name="Whitman W.B."/>
            <person name="Woyke T."/>
            <person name="Klenk H.P."/>
            <person name="Zhou Y."/>
            <person name="Lilburn T.G."/>
            <person name="Beck B.J."/>
            <person name="De Vos P."/>
            <person name="Vandamme P."/>
            <person name="Eisen J.A."/>
            <person name="Garrity G."/>
            <person name="Hugenholtz P."/>
            <person name="Kyrpides N.C."/>
        </authorList>
    </citation>
    <scope>NUCLEOTIDE SEQUENCE [LARGE SCALE GENOMIC DNA]</scope>
    <source>
        <strain evidence="3 4">CV2</strain>
    </source>
</reference>
<keyword evidence="1" id="KW-0812">Transmembrane</keyword>
<keyword evidence="2" id="KW-0732">Signal</keyword>
<name>A0A4Q7LX70_9MICO</name>
<dbReference type="EMBL" id="SGWW01000001">
    <property type="protein sequence ID" value="RZS59281.1"/>
    <property type="molecule type" value="Genomic_DNA"/>
</dbReference>
<evidence type="ECO:0000313" key="4">
    <source>
        <dbReference type="Proteomes" id="UP000293519"/>
    </source>
</evidence>